<dbReference type="GO" id="GO:0043709">
    <property type="term" value="P:cell adhesion involved in single-species biofilm formation"/>
    <property type="evidence" value="ECO:0007669"/>
    <property type="project" value="TreeGrafter"/>
</dbReference>
<dbReference type="GO" id="GO:0009289">
    <property type="term" value="C:pilus"/>
    <property type="evidence" value="ECO:0007669"/>
    <property type="project" value="InterPro"/>
</dbReference>
<organism evidence="2 3">
    <name type="scientific">Pseudomonas shahriarae</name>
    <dbReference type="NCBI Taxonomy" id="2745512"/>
    <lineage>
        <taxon>Bacteria</taxon>
        <taxon>Pseudomonadati</taxon>
        <taxon>Pseudomonadota</taxon>
        <taxon>Gammaproteobacteria</taxon>
        <taxon>Pseudomonadales</taxon>
        <taxon>Pseudomonadaceae</taxon>
        <taxon>Pseudomonas</taxon>
    </lineage>
</organism>
<dbReference type="PANTHER" id="PTHR33420">
    <property type="entry name" value="FIMBRIAL SUBUNIT ELFA-RELATED"/>
    <property type="match status" value="1"/>
</dbReference>
<evidence type="ECO:0000256" key="1">
    <source>
        <dbReference type="SAM" id="SignalP"/>
    </source>
</evidence>
<keyword evidence="3" id="KW-1185">Reference proteome</keyword>
<keyword evidence="1" id="KW-0732">Signal</keyword>
<evidence type="ECO:0000313" key="3">
    <source>
        <dbReference type="Proteomes" id="UP001148185"/>
    </source>
</evidence>
<dbReference type="InterPro" id="IPR050263">
    <property type="entry name" value="Bact_Fimbrial_Adh_Pro"/>
</dbReference>
<feature type="chain" id="PRO_5040916119" evidence="1">
    <location>
        <begin position="28"/>
        <end position="174"/>
    </location>
</feature>
<accession>A0A9X4BWN2</accession>
<evidence type="ECO:0000313" key="2">
    <source>
        <dbReference type="EMBL" id="MDD1005950.1"/>
    </source>
</evidence>
<dbReference type="PROSITE" id="PS51257">
    <property type="entry name" value="PROKAR_LIPOPROTEIN"/>
    <property type="match status" value="1"/>
</dbReference>
<dbReference type="Gene3D" id="2.60.40.1090">
    <property type="entry name" value="Fimbrial-type adhesion domain"/>
    <property type="match status" value="1"/>
</dbReference>
<dbReference type="EMBL" id="JAMDHA010000001">
    <property type="protein sequence ID" value="MDD1005950.1"/>
    <property type="molecule type" value="Genomic_DNA"/>
</dbReference>
<protein>
    <submittedName>
        <fullName evidence="2">Type 1 fimbrial protein</fullName>
    </submittedName>
</protein>
<comment type="caution">
    <text evidence="2">The sequence shown here is derived from an EMBL/GenBank/DDBJ whole genome shotgun (WGS) entry which is preliminary data.</text>
</comment>
<name>A0A9X4BWN2_9PSED</name>
<dbReference type="AlphaFoldDB" id="A0A9X4BWN2"/>
<dbReference type="InterPro" id="IPR008966">
    <property type="entry name" value="Adhesion_dom_sf"/>
</dbReference>
<dbReference type="SUPFAM" id="SSF49401">
    <property type="entry name" value="Bacterial adhesins"/>
    <property type="match status" value="1"/>
</dbReference>
<dbReference type="InterPro" id="IPR036937">
    <property type="entry name" value="Adhesion_dom_fimbrial_sf"/>
</dbReference>
<sequence>MSMIARTSLWSALLAALVLGVSTASCAADTSSLDITGTLIKPPCSADFPASQSIDIPKVNLNSLRSDTSEWTDVTLDFKCVKGSLVQLRFSAGSGSFDSSTLRTSLDKLGLKTRLSDLTTTEKVVDLKLGEQLVFPVEDTLLKLKLSVRPIKTGQELPEIGNYSSMLLMEMIYL</sequence>
<reference evidence="2 3" key="1">
    <citation type="submission" date="2022-05" db="EMBL/GenBank/DDBJ databases">
        <title>Novel Pseudomonas spp. Isolated from a Rainbow Trout Aquaculture Facility.</title>
        <authorList>
            <person name="Testerman T."/>
            <person name="Graf J."/>
        </authorList>
    </citation>
    <scope>NUCLEOTIDE SEQUENCE [LARGE SCALE GENOMIC DNA]</scope>
    <source>
        <strain evidence="2 3">ID1042</strain>
    </source>
</reference>
<dbReference type="PANTHER" id="PTHR33420:SF26">
    <property type="entry name" value="FIMBRIAL SUBUNIT"/>
    <property type="match status" value="1"/>
</dbReference>
<proteinExistence type="predicted"/>
<gene>
    <name evidence="2" type="ORF">M5G27_00450</name>
</gene>
<feature type="signal peptide" evidence="1">
    <location>
        <begin position="1"/>
        <end position="27"/>
    </location>
</feature>
<dbReference type="Proteomes" id="UP001148185">
    <property type="component" value="Unassembled WGS sequence"/>
</dbReference>
<dbReference type="RefSeq" id="WP_047299850.1">
    <property type="nucleotide sequence ID" value="NZ_JAMDHA010000001.1"/>
</dbReference>